<dbReference type="RefSeq" id="WP_069715749.1">
    <property type="nucleotide sequence ID" value="NZ_MJEH01000004.1"/>
</dbReference>
<proteinExistence type="predicted"/>
<gene>
    <name evidence="2" type="ORF">BFG57_09040</name>
</gene>
<protein>
    <recommendedName>
        <fullName evidence="4">DUF1570 domain-containing protein</fullName>
    </recommendedName>
</protein>
<keyword evidence="3" id="KW-1185">Reference proteome</keyword>
<sequence length="292" mass="34716">MRKTIASITILIMFLVSCSTSTNETVKNVAKNEKYELDIQFKVEEFNLTFHVKNNIKITNEQLDKFKEEIEAAVLFLGEHFPERIKYDTYYVYLERGREISYVYENYIYYYRYLEGRAPILHELTHAMLGSSKGTSFFTIEGLAVYFQNQYEEFEFPSMDTSIHQVAGYFVNNNKYIPLNILMDEQLVDNFGGKYSDELLRWMGYIEAGSFTEYLIEEYGLEMYMKIYDQPELNSKIEEVYKKPLSQLEKEWLNYLQKNSTKGEPKLFSEPYDYFIELNEQLLNSNILELIK</sequence>
<keyword evidence="1" id="KW-0732">Signal</keyword>
<dbReference type="STRING" id="1305675.BFG57_09040"/>
<evidence type="ECO:0000313" key="3">
    <source>
        <dbReference type="Proteomes" id="UP000095209"/>
    </source>
</evidence>
<evidence type="ECO:0008006" key="4">
    <source>
        <dbReference type="Google" id="ProtNLM"/>
    </source>
</evidence>
<name>A0A1E5LJH5_9BACI</name>
<dbReference type="AlphaFoldDB" id="A0A1E5LJH5"/>
<organism evidence="2 3">
    <name type="scientific">Bacillus solimangrovi</name>
    <dbReference type="NCBI Taxonomy" id="1305675"/>
    <lineage>
        <taxon>Bacteria</taxon>
        <taxon>Bacillati</taxon>
        <taxon>Bacillota</taxon>
        <taxon>Bacilli</taxon>
        <taxon>Bacillales</taxon>
        <taxon>Bacillaceae</taxon>
        <taxon>Bacillus</taxon>
    </lineage>
</organism>
<evidence type="ECO:0000256" key="1">
    <source>
        <dbReference type="SAM" id="SignalP"/>
    </source>
</evidence>
<feature type="signal peptide" evidence="1">
    <location>
        <begin position="1"/>
        <end position="21"/>
    </location>
</feature>
<dbReference type="EMBL" id="MJEH01000004">
    <property type="protein sequence ID" value="OEH94186.1"/>
    <property type="molecule type" value="Genomic_DNA"/>
</dbReference>
<dbReference type="OrthoDB" id="1947591at2"/>
<feature type="chain" id="PRO_5039704385" description="DUF1570 domain-containing protein" evidence="1">
    <location>
        <begin position="22"/>
        <end position="292"/>
    </location>
</feature>
<evidence type="ECO:0000313" key="2">
    <source>
        <dbReference type="EMBL" id="OEH94186.1"/>
    </source>
</evidence>
<dbReference type="Proteomes" id="UP000095209">
    <property type="component" value="Unassembled WGS sequence"/>
</dbReference>
<dbReference type="PROSITE" id="PS51257">
    <property type="entry name" value="PROKAR_LIPOPROTEIN"/>
    <property type="match status" value="1"/>
</dbReference>
<reference evidence="2 3" key="1">
    <citation type="submission" date="2016-08" db="EMBL/GenBank/DDBJ databases">
        <title>Genome of Bacillus solimangrovi GH2-4.</title>
        <authorList>
            <person name="Lim S."/>
            <person name="Kim B.-C."/>
        </authorList>
    </citation>
    <scope>NUCLEOTIDE SEQUENCE [LARGE SCALE GENOMIC DNA]</scope>
    <source>
        <strain evidence="2 3">GH2-4</strain>
    </source>
</reference>
<comment type="caution">
    <text evidence="2">The sequence shown here is derived from an EMBL/GenBank/DDBJ whole genome shotgun (WGS) entry which is preliminary data.</text>
</comment>
<accession>A0A1E5LJH5</accession>